<keyword evidence="4" id="KW-1133">Transmembrane helix</keyword>
<protein>
    <submittedName>
        <fullName evidence="7">Cell division protein FtsI (Penicillin-binding protein 3)</fullName>
    </submittedName>
</protein>
<evidence type="ECO:0000256" key="3">
    <source>
        <dbReference type="ARBA" id="ARBA00023136"/>
    </source>
</evidence>
<dbReference type="PANTHER" id="PTHR30627:SF1">
    <property type="entry name" value="PEPTIDOGLYCAN D,D-TRANSPEPTIDASE FTSI"/>
    <property type="match status" value="1"/>
</dbReference>
<dbReference type="GO" id="GO:0071555">
    <property type="term" value="P:cell wall organization"/>
    <property type="evidence" value="ECO:0007669"/>
    <property type="project" value="TreeGrafter"/>
</dbReference>
<evidence type="ECO:0000259" key="5">
    <source>
        <dbReference type="Pfam" id="PF00905"/>
    </source>
</evidence>
<dbReference type="Gene3D" id="3.90.1310.10">
    <property type="entry name" value="Penicillin-binding protein 2a (Domain 2)"/>
    <property type="match status" value="1"/>
</dbReference>
<feature type="domain" description="Penicillin-binding protein dimerisation" evidence="6">
    <location>
        <begin position="67"/>
        <end position="179"/>
    </location>
</feature>
<dbReference type="Pfam" id="PF00905">
    <property type="entry name" value="Transpeptidase"/>
    <property type="match status" value="1"/>
</dbReference>
<evidence type="ECO:0000313" key="7">
    <source>
        <dbReference type="EMBL" id="MBB4101253.1"/>
    </source>
</evidence>
<keyword evidence="2" id="KW-0645">Protease</keyword>
<comment type="caution">
    <text evidence="7">The sequence shown here is derived from an EMBL/GenBank/DDBJ whole genome shotgun (WGS) entry which is preliminary data.</text>
</comment>
<feature type="transmembrane region" description="Helical" evidence="4">
    <location>
        <begin position="29"/>
        <end position="54"/>
    </location>
</feature>
<gene>
    <name evidence="7" type="ORF">GGR46_004843</name>
</gene>
<evidence type="ECO:0000256" key="2">
    <source>
        <dbReference type="ARBA" id="ARBA00022645"/>
    </source>
</evidence>
<organism evidence="7 8">
    <name type="scientific">Sphingomonas kyeonggiensis</name>
    <dbReference type="NCBI Taxonomy" id="1268553"/>
    <lineage>
        <taxon>Bacteria</taxon>
        <taxon>Pseudomonadati</taxon>
        <taxon>Pseudomonadota</taxon>
        <taxon>Alphaproteobacteria</taxon>
        <taxon>Sphingomonadales</taxon>
        <taxon>Sphingomonadaceae</taxon>
        <taxon>Sphingomonas</taxon>
    </lineage>
</organism>
<evidence type="ECO:0000256" key="4">
    <source>
        <dbReference type="SAM" id="Phobius"/>
    </source>
</evidence>
<dbReference type="GO" id="GO:0008658">
    <property type="term" value="F:penicillin binding"/>
    <property type="evidence" value="ECO:0007669"/>
    <property type="project" value="InterPro"/>
</dbReference>
<dbReference type="InterPro" id="IPR012338">
    <property type="entry name" value="Beta-lactam/transpept-like"/>
</dbReference>
<dbReference type="SUPFAM" id="SSF56601">
    <property type="entry name" value="beta-lactamase/transpeptidase-like"/>
    <property type="match status" value="1"/>
</dbReference>
<accession>A0A7W6JX93</accession>
<keyword evidence="3 4" id="KW-0472">Membrane</keyword>
<keyword evidence="7" id="KW-0132">Cell division</keyword>
<keyword evidence="4" id="KW-0812">Transmembrane</keyword>
<name>A0A7W6JX93_9SPHN</name>
<dbReference type="Gene3D" id="3.40.710.10">
    <property type="entry name" value="DD-peptidase/beta-lactamase superfamily"/>
    <property type="match status" value="1"/>
</dbReference>
<evidence type="ECO:0000259" key="6">
    <source>
        <dbReference type="Pfam" id="PF03717"/>
    </source>
</evidence>
<dbReference type="InterPro" id="IPR005311">
    <property type="entry name" value="PBP_dimer"/>
</dbReference>
<keyword evidence="7" id="KW-0131">Cell cycle</keyword>
<dbReference type="GO" id="GO:0004180">
    <property type="term" value="F:carboxypeptidase activity"/>
    <property type="evidence" value="ECO:0007669"/>
    <property type="project" value="UniProtKB-KW"/>
</dbReference>
<dbReference type="Gene3D" id="3.30.450.330">
    <property type="match status" value="1"/>
</dbReference>
<comment type="subcellular location">
    <subcellularLocation>
        <location evidence="1">Membrane</location>
    </subcellularLocation>
</comment>
<sequence length="571" mass="61546">MIVVVAPPARKGRTGDARQALVATAQVRLMILSILFGFGMLVVIGKLAFLAVWAEPATAREIATSLVPPRGDITDRRGAPLARSIDSWTIAIHPNQVIGDKAELAQKLAALIPDQSAEKYFAILRSGSGFAYLKRRAMPELVSQVNALGQPAIEFQRENDRLYPQSSLAAHVLGYIDSTGHGRYGMERVLDAQLSDPAKRGQPVALSLDLRVQAALENELGTAMNQLQARGAAGVILDVQTGEVIAMTSLPAFNPNAIDGPPPRNNVTQSVYELGSTFKPIAVAAAIDTGTITSMARRFDATVPLQVGRFKIHDDPGDEQFRWLNIPETLIYSSNIATARIADELGAEKMQEIFRRFEFDQRPKIELDGGAKPLWPVSWGRITVMTTAYGHGIAVTPLHLATAYAAMVNGGILHAATLRKVDPAHPPQGKRVLKQETSDRMRQLLRLIVLKGTGRKGEAPGFRIGGKTGTAEAAAGGGYDKSRNVSTFAAAFPIDAPRYVMIAMLDSPKSNPSIGVYRTTAAWTVAPVVARVVSRTGSLLGVVPDANRDIDERELLPLIWAGPDADKKDPE</sequence>
<dbReference type="InterPro" id="IPR001460">
    <property type="entry name" value="PCN-bd_Tpept"/>
</dbReference>
<dbReference type="GO" id="GO:0005886">
    <property type="term" value="C:plasma membrane"/>
    <property type="evidence" value="ECO:0007669"/>
    <property type="project" value="TreeGrafter"/>
</dbReference>
<proteinExistence type="predicted"/>
<dbReference type="AlphaFoldDB" id="A0A7W6JX93"/>
<dbReference type="Proteomes" id="UP000557392">
    <property type="component" value="Unassembled WGS sequence"/>
</dbReference>
<evidence type="ECO:0000256" key="1">
    <source>
        <dbReference type="ARBA" id="ARBA00004370"/>
    </source>
</evidence>
<reference evidence="7 8" key="1">
    <citation type="submission" date="2020-08" db="EMBL/GenBank/DDBJ databases">
        <title>Genomic Encyclopedia of Type Strains, Phase IV (KMG-IV): sequencing the most valuable type-strain genomes for metagenomic binning, comparative biology and taxonomic classification.</title>
        <authorList>
            <person name="Goeker M."/>
        </authorList>
    </citation>
    <scope>NUCLEOTIDE SEQUENCE [LARGE SCALE GENOMIC DNA]</scope>
    <source>
        <strain evidence="7 8">DSM 101806</strain>
    </source>
</reference>
<dbReference type="InterPro" id="IPR036138">
    <property type="entry name" value="PBP_dimer_sf"/>
</dbReference>
<keyword evidence="2" id="KW-0378">Hydrolase</keyword>
<keyword evidence="8" id="KW-1185">Reference proteome</keyword>
<dbReference type="RefSeq" id="WP_184000597.1">
    <property type="nucleotide sequence ID" value="NZ_JACIEH010000005.1"/>
</dbReference>
<dbReference type="EMBL" id="JACIEH010000005">
    <property type="protein sequence ID" value="MBB4101253.1"/>
    <property type="molecule type" value="Genomic_DNA"/>
</dbReference>
<dbReference type="GO" id="GO:0051301">
    <property type="term" value="P:cell division"/>
    <property type="evidence" value="ECO:0007669"/>
    <property type="project" value="UniProtKB-KW"/>
</dbReference>
<dbReference type="InterPro" id="IPR050515">
    <property type="entry name" value="Beta-lactam/transpept"/>
</dbReference>
<dbReference type="PANTHER" id="PTHR30627">
    <property type="entry name" value="PEPTIDOGLYCAN D,D-TRANSPEPTIDASE"/>
    <property type="match status" value="1"/>
</dbReference>
<feature type="domain" description="Penicillin-binding protein transpeptidase" evidence="5">
    <location>
        <begin position="234"/>
        <end position="510"/>
    </location>
</feature>
<dbReference type="SUPFAM" id="SSF56519">
    <property type="entry name" value="Penicillin binding protein dimerisation domain"/>
    <property type="match status" value="1"/>
</dbReference>
<dbReference type="Pfam" id="PF03717">
    <property type="entry name" value="PBP_dimer"/>
    <property type="match status" value="1"/>
</dbReference>
<evidence type="ECO:0000313" key="8">
    <source>
        <dbReference type="Proteomes" id="UP000557392"/>
    </source>
</evidence>
<keyword evidence="2" id="KW-0121">Carboxypeptidase</keyword>